<dbReference type="AlphaFoldDB" id="A0AAD8C9R5"/>
<comment type="caution">
    <text evidence="1">The sequence shown here is derived from an EMBL/GenBank/DDBJ whole genome shotgun (WGS) entry which is preliminary data.</text>
</comment>
<proteinExistence type="predicted"/>
<name>A0AAD8C9R5_BIOPF</name>
<keyword evidence="2" id="KW-1185">Reference proteome</keyword>
<protein>
    <submittedName>
        <fullName evidence="1">Uncharacterized protein</fullName>
    </submittedName>
</protein>
<reference evidence="1" key="1">
    <citation type="journal article" date="2023" name="PLoS Negl. Trop. Dis.">
        <title>A genome sequence for Biomphalaria pfeifferi, the major vector snail for the human-infecting parasite Schistosoma mansoni.</title>
        <authorList>
            <person name="Bu L."/>
            <person name="Lu L."/>
            <person name="Laidemitt M.R."/>
            <person name="Zhang S.M."/>
            <person name="Mutuku M."/>
            <person name="Mkoji G."/>
            <person name="Steinauer M."/>
            <person name="Loker E.S."/>
        </authorList>
    </citation>
    <scope>NUCLEOTIDE SEQUENCE</scope>
    <source>
        <strain evidence="1">KasaAsao</strain>
    </source>
</reference>
<gene>
    <name evidence="1" type="ORF">Bpfe_002224</name>
</gene>
<evidence type="ECO:0000313" key="1">
    <source>
        <dbReference type="EMBL" id="KAK0068289.1"/>
    </source>
</evidence>
<organism evidence="1 2">
    <name type="scientific">Biomphalaria pfeifferi</name>
    <name type="common">Bloodfluke planorb</name>
    <name type="synonym">Freshwater snail</name>
    <dbReference type="NCBI Taxonomy" id="112525"/>
    <lineage>
        <taxon>Eukaryota</taxon>
        <taxon>Metazoa</taxon>
        <taxon>Spiralia</taxon>
        <taxon>Lophotrochozoa</taxon>
        <taxon>Mollusca</taxon>
        <taxon>Gastropoda</taxon>
        <taxon>Heterobranchia</taxon>
        <taxon>Euthyneura</taxon>
        <taxon>Panpulmonata</taxon>
        <taxon>Hygrophila</taxon>
        <taxon>Lymnaeoidea</taxon>
        <taxon>Planorbidae</taxon>
        <taxon>Biomphalaria</taxon>
    </lineage>
</organism>
<sequence length="163" mass="18063">MGSQDSVTSRIVYGNTISFSEIMGYLYSVTGQMATHFRFLISWAVNTPSPGHMATHSSSPISWSVKTPLLVVLCTATQSLFSEYMGSQCSVTGLYGHIFSYPVIMGSQDSVTGIWRNIFLPRYHGQSRLRHGAIWPQFFFLDIKGSKDSVTSRIVNGDTISFS</sequence>
<dbReference type="EMBL" id="JASAOG010000005">
    <property type="protein sequence ID" value="KAK0068289.1"/>
    <property type="molecule type" value="Genomic_DNA"/>
</dbReference>
<accession>A0AAD8C9R5</accession>
<reference evidence="1" key="2">
    <citation type="submission" date="2023-04" db="EMBL/GenBank/DDBJ databases">
        <authorList>
            <person name="Bu L."/>
            <person name="Lu L."/>
            <person name="Laidemitt M.R."/>
            <person name="Zhang S.M."/>
            <person name="Mutuku M."/>
            <person name="Mkoji G."/>
            <person name="Steinauer M."/>
            <person name="Loker E.S."/>
        </authorList>
    </citation>
    <scope>NUCLEOTIDE SEQUENCE</scope>
    <source>
        <strain evidence="1">KasaAsao</strain>
        <tissue evidence="1">Whole Snail</tissue>
    </source>
</reference>
<evidence type="ECO:0000313" key="2">
    <source>
        <dbReference type="Proteomes" id="UP001233172"/>
    </source>
</evidence>
<dbReference type="Proteomes" id="UP001233172">
    <property type="component" value="Unassembled WGS sequence"/>
</dbReference>